<evidence type="ECO:0000313" key="4">
    <source>
        <dbReference type="Proteomes" id="UP000238523"/>
    </source>
</evidence>
<evidence type="ECO:0000313" key="3">
    <source>
        <dbReference type="EMBL" id="AUW43900.1"/>
    </source>
</evidence>
<evidence type="ECO:0008006" key="5">
    <source>
        <dbReference type="Google" id="ProtNLM"/>
    </source>
</evidence>
<dbReference type="SUPFAM" id="SSF53850">
    <property type="entry name" value="Periplasmic binding protein-like II"/>
    <property type="match status" value="1"/>
</dbReference>
<feature type="chain" id="PRO_5014603808" description="Tripartite tricarboxylate transporter substrate binding protein" evidence="2">
    <location>
        <begin position="31"/>
        <end position="330"/>
    </location>
</feature>
<dbReference type="InterPro" id="IPR005064">
    <property type="entry name" value="BUG"/>
</dbReference>
<accession>A0A2K9Z6T6</accession>
<dbReference type="EMBL" id="CP025012">
    <property type="protein sequence ID" value="AUW43900.1"/>
    <property type="molecule type" value="Genomic_DNA"/>
</dbReference>
<comment type="similarity">
    <text evidence="1">Belongs to the UPF0065 (bug) family.</text>
</comment>
<evidence type="ECO:0000256" key="1">
    <source>
        <dbReference type="ARBA" id="ARBA00006987"/>
    </source>
</evidence>
<dbReference type="CDD" id="cd07012">
    <property type="entry name" value="PBP2_Bug_TTT"/>
    <property type="match status" value="1"/>
</dbReference>
<dbReference type="Pfam" id="PF03401">
    <property type="entry name" value="TctC"/>
    <property type="match status" value="1"/>
</dbReference>
<dbReference type="InterPro" id="IPR042100">
    <property type="entry name" value="Bug_dom1"/>
</dbReference>
<reference evidence="3 4" key="1">
    <citation type="submission" date="2017-11" db="EMBL/GenBank/DDBJ databases">
        <title>Complete genome of Rhizobium leguminosarum Norway, an ineffective micro-symbiont.</title>
        <authorList>
            <person name="Hoffrichter A."/>
            <person name="Liang J."/>
            <person name="Brachmann A."/>
            <person name="Marin M."/>
        </authorList>
    </citation>
    <scope>NUCLEOTIDE SEQUENCE [LARGE SCALE GENOMIC DNA]</scope>
    <source>
        <strain evidence="3 4">Norway</strain>
    </source>
</reference>
<feature type="signal peptide" evidence="2">
    <location>
        <begin position="1"/>
        <end position="30"/>
    </location>
</feature>
<dbReference type="PANTHER" id="PTHR42928:SF5">
    <property type="entry name" value="BLR1237 PROTEIN"/>
    <property type="match status" value="1"/>
</dbReference>
<name>A0A2K9Z6T6_RHILE</name>
<gene>
    <name evidence="3" type="ORF">CUJ84_Chr003565</name>
</gene>
<dbReference type="PROSITE" id="PS51318">
    <property type="entry name" value="TAT"/>
    <property type="match status" value="1"/>
</dbReference>
<dbReference type="Gene3D" id="3.40.190.150">
    <property type="entry name" value="Bordetella uptake gene, domain 1"/>
    <property type="match status" value="1"/>
</dbReference>
<dbReference type="NCBIfam" id="TIGR01409">
    <property type="entry name" value="TAT_signal_seq"/>
    <property type="match status" value="1"/>
</dbReference>
<dbReference type="InterPro" id="IPR019546">
    <property type="entry name" value="TAT_signal_bac_arc"/>
</dbReference>
<evidence type="ECO:0000256" key="2">
    <source>
        <dbReference type="SAM" id="SignalP"/>
    </source>
</evidence>
<organism evidence="3 4">
    <name type="scientific">Rhizobium leguminosarum</name>
    <dbReference type="NCBI Taxonomy" id="384"/>
    <lineage>
        <taxon>Bacteria</taxon>
        <taxon>Pseudomonadati</taxon>
        <taxon>Pseudomonadota</taxon>
        <taxon>Alphaproteobacteria</taxon>
        <taxon>Hyphomicrobiales</taxon>
        <taxon>Rhizobiaceae</taxon>
        <taxon>Rhizobium/Agrobacterium group</taxon>
        <taxon>Rhizobium</taxon>
    </lineage>
</organism>
<dbReference type="InterPro" id="IPR006311">
    <property type="entry name" value="TAT_signal"/>
</dbReference>
<dbReference type="Proteomes" id="UP000238523">
    <property type="component" value="Chromosome"/>
</dbReference>
<dbReference type="RefSeq" id="WP_105007015.1">
    <property type="nucleotide sequence ID" value="NZ_CP025012.1"/>
</dbReference>
<proteinExistence type="inferred from homology"/>
<dbReference type="AlphaFoldDB" id="A0A2K9Z6T6"/>
<keyword evidence="2" id="KW-0732">Signal</keyword>
<dbReference type="Gene3D" id="3.40.190.10">
    <property type="entry name" value="Periplasmic binding protein-like II"/>
    <property type="match status" value="1"/>
</dbReference>
<dbReference type="PIRSF" id="PIRSF017082">
    <property type="entry name" value="YflP"/>
    <property type="match status" value="1"/>
</dbReference>
<sequence>MPSFEITRRRFLMTGAATAATLAVSGPAWAAYPDKPVKWIVGFPPGGATDTVARLVGHPMSEALGKPIVVDNRPGAGSSVGAAALASSPADGYTVGSADNGTLIINPVVYPKIQYDPDRDFRPVGMYAGINLLLCVPSSSPIKTAAEYLEKAKGAPEPLLYASPGIGTPLHLAMERLARDANVHLKHVAYKGMAPALNDVLAGIVDSIVIDYTTANSQIKDGKIRAIAVFSEKRLTVVPDVPTMAEQGVPGFSAGAWHSLIVPKATPDDVVAILSEALRKALQDPLVKTRYAELGLDMPPSDPESMSRRWESDKATWQPLIRSLNIKLDG</sequence>
<dbReference type="PANTHER" id="PTHR42928">
    <property type="entry name" value="TRICARBOXYLATE-BINDING PROTEIN"/>
    <property type="match status" value="1"/>
</dbReference>
<protein>
    <recommendedName>
        <fullName evidence="5">Tripartite tricarboxylate transporter substrate binding protein</fullName>
    </recommendedName>
</protein>